<comment type="similarity">
    <text evidence="1">Belongs to the MT-A70-like family.</text>
</comment>
<dbReference type="InterPro" id="IPR007757">
    <property type="entry name" value="MT-A70-like"/>
</dbReference>
<dbReference type="PROSITE" id="PS51143">
    <property type="entry name" value="MT_A70"/>
    <property type="match status" value="1"/>
</dbReference>
<dbReference type="EMBL" id="QEAQ01000004">
    <property type="protein sequence ID" value="TPX62081.1"/>
    <property type="molecule type" value="Genomic_DNA"/>
</dbReference>
<dbReference type="PANTHER" id="PTHR12829:SF8">
    <property type="entry name" value="CHROMOSOME UNDETERMINED SCAFFOLD_82, WHOLE GENOME SHOTGUN SEQUENCE"/>
    <property type="match status" value="1"/>
</dbReference>
<dbReference type="GO" id="GO:0005634">
    <property type="term" value="C:nucleus"/>
    <property type="evidence" value="ECO:0007669"/>
    <property type="project" value="TreeGrafter"/>
</dbReference>
<dbReference type="PANTHER" id="PTHR12829">
    <property type="entry name" value="N6-ADENOSINE-METHYLTRANSFERASE"/>
    <property type="match status" value="1"/>
</dbReference>
<protein>
    <submittedName>
        <fullName evidence="3">Uncharacterized protein</fullName>
    </submittedName>
</protein>
<comment type="caution">
    <text evidence="3">The sequence shown here is derived from an EMBL/GenBank/DDBJ whole genome shotgun (WGS) entry which is preliminary data.</text>
</comment>
<evidence type="ECO:0000313" key="4">
    <source>
        <dbReference type="Proteomes" id="UP000318582"/>
    </source>
</evidence>
<dbReference type="STRING" id="109895.A0A507EE00"/>
<gene>
    <name evidence="3" type="ORF">PhCBS80983_g00734</name>
</gene>
<evidence type="ECO:0000256" key="1">
    <source>
        <dbReference type="PROSITE-ProRule" id="PRU00489"/>
    </source>
</evidence>
<accession>A0A507EE00</accession>
<dbReference type="GO" id="GO:0008168">
    <property type="term" value="F:methyltransferase activity"/>
    <property type="evidence" value="ECO:0007669"/>
    <property type="project" value="TreeGrafter"/>
</dbReference>
<organism evidence="3 4">
    <name type="scientific">Powellomyces hirtus</name>
    <dbReference type="NCBI Taxonomy" id="109895"/>
    <lineage>
        <taxon>Eukaryota</taxon>
        <taxon>Fungi</taxon>
        <taxon>Fungi incertae sedis</taxon>
        <taxon>Chytridiomycota</taxon>
        <taxon>Chytridiomycota incertae sedis</taxon>
        <taxon>Chytridiomycetes</taxon>
        <taxon>Spizellomycetales</taxon>
        <taxon>Powellomycetaceae</taxon>
        <taxon>Powellomyces</taxon>
    </lineage>
</organism>
<evidence type="ECO:0000256" key="2">
    <source>
        <dbReference type="SAM" id="MobiDB-lite"/>
    </source>
</evidence>
<dbReference type="Proteomes" id="UP000318582">
    <property type="component" value="Unassembled WGS sequence"/>
</dbReference>
<name>A0A507EE00_9FUNG</name>
<proteinExistence type="inferred from homology"/>
<dbReference type="AlphaFoldDB" id="A0A507EE00"/>
<keyword evidence="4" id="KW-1185">Reference proteome</keyword>
<feature type="compositionally biased region" description="Polar residues" evidence="2">
    <location>
        <begin position="14"/>
        <end position="23"/>
    </location>
</feature>
<feature type="region of interest" description="Disordered" evidence="2">
    <location>
        <begin position="1"/>
        <end position="24"/>
    </location>
</feature>
<feature type="compositionally biased region" description="Basic residues" evidence="2">
    <location>
        <begin position="1"/>
        <end position="12"/>
    </location>
</feature>
<reference evidence="3 4" key="1">
    <citation type="journal article" date="2019" name="Sci. Rep.">
        <title>Comparative genomics of chytrid fungi reveal insights into the obligate biotrophic and pathogenic lifestyle of Synchytrium endobioticum.</title>
        <authorList>
            <person name="van de Vossenberg B.T.L.H."/>
            <person name="Warris S."/>
            <person name="Nguyen H.D.T."/>
            <person name="van Gent-Pelzer M.P.E."/>
            <person name="Joly D.L."/>
            <person name="van de Geest H.C."/>
            <person name="Bonants P.J.M."/>
            <person name="Smith D.S."/>
            <person name="Levesque C.A."/>
            <person name="van der Lee T.A.J."/>
        </authorList>
    </citation>
    <scope>NUCLEOTIDE SEQUENCE [LARGE SCALE GENOMIC DNA]</scope>
    <source>
        <strain evidence="3 4">CBS 809.83</strain>
    </source>
</reference>
<dbReference type="Pfam" id="PF05063">
    <property type="entry name" value="MT-A70"/>
    <property type="match status" value="1"/>
</dbReference>
<sequence>MSSRRSTRKRKAQPATTDVSSSWYVGYAEDGESVEAIMQKFQELDRMQRELATQESACAATPALPAKVEIPDEITPCDDPAGSAEMAQVVADATGDEAAFAVEDRDQAGFTQEQLEELFKRTSGFTVKQAAMNLDPEDLDDMELWRLEMEGLEDDDWAEQDDAQFVDDDFWGDGAGELSSGNRKAVRVARVRSVAGSRNKLDRESLIAKYKVMQIQMQDRHGNYFVMKKRICAVDPTLPTYVRIPPVPIPRAWVKFIAPYSAPNPKLEGCRYHEQDVLTFNLKSLGNRFQAVHMDPPLLLPGEESTPGKISVDQLSKLDIPSIIPCGFLFIWAEKELTPHILRVTHAWGFRYVENFAWIKRERNNRIAQQASRYFNKSKMTCFIFRKEQKTGDVELRHQRSPDCEFDFIKPPRPGQTTEEKPEFIYNVIETLLPQAVYTPTNPKGDRMLDL</sequence>
<evidence type="ECO:0000313" key="3">
    <source>
        <dbReference type="EMBL" id="TPX62081.1"/>
    </source>
</evidence>
<dbReference type="GO" id="GO:0036396">
    <property type="term" value="C:RNA N6-methyladenosine methyltransferase complex"/>
    <property type="evidence" value="ECO:0007669"/>
    <property type="project" value="TreeGrafter"/>
</dbReference>